<dbReference type="RefSeq" id="WP_108978228.1">
    <property type="nucleotide sequence ID" value="NZ_BFBB01000009.1"/>
</dbReference>
<dbReference type="InterPro" id="IPR013538">
    <property type="entry name" value="ASHA1/2-like_C"/>
</dbReference>
<evidence type="ECO:0000313" key="4">
    <source>
        <dbReference type="Proteomes" id="UP000245133"/>
    </source>
</evidence>
<comment type="caution">
    <text evidence="3">The sequence shown here is derived from an EMBL/GenBank/DDBJ whole genome shotgun (WGS) entry which is preliminary data.</text>
</comment>
<evidence type="ECO:0000259" key="2">
    <source>
        <dbReference type="Pfam" id="PF08327"/>
    </source>
</evidence>
<dbReference type="AlphaFoldDB" id="A0A2P2E4N1"/>
<dbReference type="Gene3D" id="3.30.530.20">
    <property type="match status" value="1"/>
</dbReference>
<accession>A0A2P2E4N1</accession>
<dbReference type="Proteomes" id="UP000245133">
    <property type="component" value="Unassembled WGS sequence"/>
</dbReference>
<sequence>MRETRSEFEFDEPVERLWQATTVYEVLVHWLADEVRGRPKVGGEFSWTWHLGIEGNFTTKGTYKKIEPGHELVMEWKDHPAGDIYLQLIFDSLGQKKSKLTIVNGGFPSSDAFNHWLDGIREGWEHQVVTLRKFLAENPDFSKFLKSP</sequence>
<feature type="domain" description="Activator of Hsp90 ATPase homologue 1/2-like C-terminal" evidence="2">
    <location>
        <begin position="13"/>
        <end position="135"/>
    </location>
</feature>
<dbReference type="CDD" id="cd07814">
    <property type="entry name" value="SRPBCC_CalC_Aha1-like"/>
    <property type="match status" value="1"/>
</dbReference>
<dbReference type="Pfam" id="PF08327">
    <property type="entry name" value="AHSA1"/>
    <property type="match status" value="1"/>
</dbReference>
<organism evidence="3 4">
    <name type="scientific">Leptospira ryugenii</name>
    <dbReference type="NCBI Taxonomy" id="1917863"/>
    <lineage>
        <taxon>Bacteria</taxon>
        <taxon>Pseudomonadati</taxon>
        <taxon>Spirochaetota</taxon>
        <taxon>Spirochaetia</taxon>
        <taxon>Leptospirales</taxon>
        <taxon>Leptospiraceae</taxon>
        <taxon>Leptospira</taxon>
    </lineage>
</organism>
<evidence type="ECO:0000256" key="1">
    <source>
        <dbReference type="ARBA" id="ARBA00006817"/>
    </source>
</evidence>
<dbReference type="SUPFAM" id="SSF55961">
    <property type="entry name" value="Bet v1-like"/>
    <property type="match status" value="1"/>
</dbReference>
<dbReference type="InterPro" id="IPR023393">
    <property type="entry name" value="START-like_dom_sf"/>
</dbReference>
<evidence type="ECO:0000313" key="3">
    <source>
        <dbReference type="EMBL" id="GBF51833.1"/>
    </source>
</evidence>
<gene>
    <name evidence="3" type="ORF">LPTSP4_33710</name>
</gene>
<dbReference type="EMBL" id="BFBB01000009">
    <property type="protein sequence ID" value="GBF51833.1"/>
    <property type="molecule type" value="Genomic_DNA"/>
</dbReference>
<dbReference type="OrthoDB" id="9803476at2"/>
<proteinExistence type="inferred from homology"/>
<keyword evidence="4" id="KW-1185">Reference proteome</keyword>
<protein>
    <recommendedName>
        <fullName evidence="2">Activator of Hsp90 ATPase homologue 1/2-like C-terminal domain-containing protein</fullName>
    </recommendedName>
</protein>
<reference evidence="3 4" key="1">
    <citation type="submission" date="2018-02" db="EMBL/GenBank/DDBJ databases">
        <title>Novel Leptospira species isolated from soil and water in Japan.</title>
        <authorList>
            <person name="Nakao R."/>
            <person name="Masuzawa T."/>
        </authorList>
    </citation>
    <scope>NUCLEOTIDE SEQUENCE [LARGE SCALE GENOMIC DNA]</scope>
    <source>
        <strain evidence="3 4">YH101</strain>
    </source>
</reference>
<comment type="similarity">
    <text evidence="1">Belongs to the AHA1 family.</text>
</comment>
<name>A0A2P2E4N1_9LEPT</name>